<dbReference type="GO" id="GO:0016705">
    <property type="term" value="F:oxidoreductase activity, acting on paired donors, with incorporation or reduction of molecular oxygen"/>
    <property type="evidence" value="ECO:0007669"/>
    <property type="project" value="InterPro"/>
</dbReference>
<proteinExistence type="inferred from homology"/>
<evidence type="ECO:0000256" key="6">
    <source>
        <dbReference type="RuleBase" id="RU000461"/>
    </source>
</evidence>
<keyword evidence="3 6" id="KW-0560">Oxidoreductase</keyword>
<keyword evidence="8" id="KW-1185">Reference proteome</keyword>
<dbReference type="InterPro" id="IPR050121">
    <property type="entry name" value="Cytochrome_P450_monoxygenase"/>
</dbReference>
<accession>A0AAN7Y4V6</accession>
<sequence>MFDAYGTQNLFTFASGVDHRNRKKLISHMYSNQRVMQDQCVEMVARKVENFLALLQREPGLASEIFTSLHYFSLDAISEFVYGPKHGGTQALLGKQVDRRLIGDILDPARRRLAWFIVHFPTYTKWIVTRTGWLGKLVQNVGALPMNRPFTYSGIRAHALQAFDTYKAAIESGEEVADDSTVMGRLFHVREKHALSDMDVASECADHLLAGIDTTADSLMFMIWALSLPKHEHYQHRLRNELSLVTTNDQAYPTPKQLNELPWLNALLKESLRLYTPLPAFEPRQALRDTIIDGHVIPAQTVVGMSPYCMHREPSVFPDPKVFRPERWLDENGKLLPESASENKWFWAFSSGARMCIGIHLANAEMQMLIAAIYRHYVTSTRHHECTPAITSRYEIFADERMSQAKEHECWIEFQKI</sequence>
<organism evidence="7 8">
    <name type="scientific">Lithohypha guttulata</name>
    <dbReference type="NCBI Taxonomy" id="1690604"/>
    <lineage>
        <taxon>Eukaryota</taxon>
        <taxon>Fungi</taxon>
        <taxon>Dikarya</taxon>
        <taxon>Ascomycota</taxon>
        <taxon>Pezizomycotina</taxon>
        <taxon>Eurotiomycetes</taxon>
        <taxon>Chaetothyriomycetidae</taxon>
        <taxon>Chaetothyriales</taxon>
        <taxon>Trichomeriaceae</taxon>
        <taxon>Lithohypha</taxon>
    </lineage>
</organism>
<dbReference type="GO" id="GO:0004497">
    <property type="term" value="F:monooxygenase activity"/>
    <property type="evidence" value="ECO:0007669"/>
    <property type="project" value="UniProtKB-KW"/>
</dbReference>
<dbReference type="InterPro" id="IPR036396">
    <property type="entry name" value="Cyt_P450_sf"/>
</dbReference>
<evidence type="ECO:0000256" key="4">
    <source>
        <dbReference type="ARBA" id="ARBA00023004"/>
    </source>
</evidence>
<dbReference type="GO" id="GO:0020037">
    <property type="term" value="F:heme binding"/>
    <property type="evidence" value="ECO:0007669"/>
    <property type="project" value="InterPro"/>
</dbReference>
<dbReference type="Gene3D" id="1.10.630.10">
    <property type="entry name" value="Cytochrome P450"/>
    <property type="match status" value="1"/>
</dbReference>
<dbReference type="AlphaFoldDB" id="A0AAN7Y4V6"/>
<evidence type="ECO:0000256" key="5">
    <source>
        <dbReference type="PIRSR" id="PIRSR602401-1"/>
    </source>
</evidence>
<keyword evidence="6" id="KW-0503">Monooxygenase</keyword>
<evidence type="ECO:0008006" key="9">
    <source>
        <dbReference type="Google" id="ProtNLM"/>
    </source>
</evidence>
<keyword evidence="4 5" id="KW-0408">Iron</keyword>
<reference evidence="7 8" key="1">
    <citation type="submission" date="2023-08" db="EMBL/GenBank/DDBJ databases">
        <title>Black Yeasts Isolated from many extreme environments.</title>
        <authorList>
            <person name="Coleine C."/>
            <person name="Stajich J.E."/>
            <person name="Selbmann L."/>
        </authorList>
    </citation>
    <scope>NUCLEOTIDE SEQUENCE [LARGE SCALE GENOMIC DNA]</scope>
    <source>
        <strain evidence="7 8">CCFEE 5910</strain>
    </source>
</reference>
<comment type="cofactor">
    <cofactor evidence="1 5">
        <name>heme</name>
        <dbReference type="ChEBI" id="CHEBI:30413"/>
    </cofactor>
</comment>
<dbReference type="GO" id="GO:0005506">
    <property type="term" value="F:iron ion binding"/>
    <property type="evidence" value="ECO:0007669"/>
    <property type="project" value="InterPro"/>
</dbReference>
<dbReference type="SUPFAM" id="SSF48264">
    <property type="entry name" value="Cytochrome P450"/>
    <property type="match status" value="1"/>
</dbReference>
<keyword evidence="2 5" id="KW-0479">Metal-binding</keyword>
<dbReference type="EMBL" id="JAVRRJ010000007">
    <property type="protein sequence ID" value="KAK5082684.1"/>
    <property type="molecule type" value="Genomic_DNA"/>
</dbReference>
<dbReference type="PRINTS" id="PR00385">
    <property type="entry name" value="P450"/>
</dbReference>
<dbReference type="PRINTS" id="PR00463">
    <property type="entry name" value="EP450I"/>
</dbReference>
<dbReference type="InterPro" id="IPR001128">
    <property type="entry name" value="Cyt_P450"/>
</dbReference>
<dbReference type="PROSITE" id="PS00086">
    <property type="entry name" value="CYTOCHROME_P450"/>
    <property type="match status" value="1"/>
</dbReference>
<dbReference type="Pfam" id="PF00067">
    <property type="entry name" value="p450"/>
    <property type="match status" value="1"/>
</dbReference>
<evidence type="ECO:0000256" key="2">
    <source>
        <dbReference type="ARBA" id="ARBA00022723"/>
    </source>
</evidence>
<feature type="binding site" description="axial binding residue" evidence="5">
    <location>
        <position position="356"/>
    </location>
    <ligand>
        <name>heme</name>
        <dbReference type="ChEBI" id="CHEBI:30413"/>
    </ligand>
    <ligandPart>
        <name>Fe</name>
        <dbReference type="ChEBI" id="CHEBI:18248"/>
    </ligandPart>
</feature>
<protein>
    <recommendedName>
        <fullName evidence="9">Cytochrome P450</fullName>
    </recommendedName>
</protein>
<evidence type="ECO:0000313" key="7">
    <source>
        <dbReference type="EMBL" id="KAK5082684.1"/>
    </source>
</evidence>
<dbReference type="InterPro" id="IPR002401">
    <property type="entry name" value="Cyt_P450_E_grp-I"/>
</dbReference>
<name>A0AAN7Y4V6_9EURO</name>
<dbReference type="PANTHER" id="PTHR24305">
    <property type="entry name" value="CYTOCHROME P450"/>
    <property type="match status" value="1"/>
</dbReference>
<evidence type="ECO:0000256" key="3">
    <source>
        <dbReference type="ARBA" id="ARBA00023002"/>
    </source>
</evidence>
<comment type="similarity">
    <text evidence="6">Belongs to the cytochrome P450 family.</text>
</comment>
<dbReference type="PANTHER" id="PTHR24305:SF164">
    <property type="entry name" value="P450, PUTATIVE (EUROFUNG)-RELATED"/>
    <property type="match status" value="1"/>
</dbReference>
<dbReference type="Proteomes" id="UP001309876">
    <property type="component" value="Unassembled WGS sequence"/>
</dbReference>
<gene>
    <name evidence="7" type="ORF">LTR05_006564</name>
</gene>
<evidence type="ECO:0000256" key="1">
    <source>
        <dbReference type="ARBA" id="ARBA00001971"/>
    </source>
</evidence>
<keyword evidence="5 6" id="KW-0349">Heme</keyword>
<evidence type="ECO:0000313" key="8">
    <source>
        <dbReference type="Proteomes" id="UP001309876"/>
    </source>
</evidence>
<dbReference type="InterPro" id="IPR017972">
    <property type="entry name" value="Cyt_P450_CS"/>
</dbReference>
<comment type="caution">
    <text evidence="7">The sequence shown here is derived from an EMBL/GenBank/DDBJ whole genome shotgun (WGS) entry which is preliminary data.</text>
</comment>